<reference evidence="1 2" key="1">
    <citation type="journal article" date="2019" name="Syst. Appl. Microbiol.">
        <title>Microvirga tunisiensis sp. nov., a root nodule symbiotic bacterium isolated from Lupinus micranthus and L. luteus grown in Northern Tunisia.</title>
        <authorList>
            <person name="Msaddak A."/>
            <person name="Rejili M."/>
            <person name="Duran D."/>
            <person name="Mars M."/>
            <person name="Palacios J.M."/>
            <person name="Ruiz-Argueso T."/>
            <person name="Rey L."/>
            <person name="Imperial J."/>
        </authorList>
    </citation>
    <scope>NUCLEOTIDE SEQUENCE [LARGE SCALE GENOMIC DNA]</scope>
    <source>
        <strain evidence="1 2">Lmie10</strain>
    </source>
</reference>
<dbReference type="EMBL" id="VOSK01000139">
    <property type="protein sequence ID" value="MPR28361.1"/>
    <property type="molecule type" value="Genomic_DNA"/>
</dbReference>
<comment type="caution">
    <text evidence="1">The sequence shown here is derived from an EMBL/GenBank/DDBJ whole genome shotgun (WGS) entry which is preliminary data.</text>
</comment>
<dbReference type="AlphaFoldDB" id="A0A5N7MMV0"/>
<dbReference type="RefSeq" id="WP_152714654.1">
    <property type="nucleotide sequence ID" value="NZ_VOSJ01000139.1"/>
</dbReference>
<protein>
    <submittedName>
        <fullName evidence="1">Uncharacterized protein</fullName>
    </submittedName>
</protein>
<keyword evidence="2" id="KW-1185">Reference proteome</keyword>
<name>A0A5N7MMV0_9HYPH</name>
<dbReference type="Proteomes" id="UP000403266">
    <property type="component" value="Unassembled WGS sequence"/>
</dbReference>
<proteinExistence type="predicted"/>
<accession>A0A5N7MMV0</accession>
<evidence type="ECO:0000313" key="2">
    <source>
        <dbReference type="Proteomes" id="UP000403266"/>
    </source>
</evidence>
<dbReference type="OrthoDB" id="8017698at2"/>
<sequence>MRNRFRSLHDFDFDGLLVLRETLAKSEWGSIEQALASLTIFAHPNAVRAVGERAVFRNIRGTRGTIVDHAIGKVLADDNAGPAHAFQFSTSFDPGAHLQLNHIYAVSKCPLTFTDLRNLCYTPAFLAKVTDCQKKMLPKDHLGHLLRYRSYELFGYTGPERQEPALPAGYRDLEWADQVGADASRTMIEDRVRDWLRRNKKNRLTKSIRLCGWTFSDYRPDETVEYTGT</sequence>
<organism evidence="1 2">
    <name type="scientific">Microvirga tunisiensis</name>
    <dbReference type="NCBI Taxonomy" id="2108360"/>
    <lineage>
        <taxon>Bacteria</taxon>
        <taxon>Pseudomonadati</taxon>
        <taxon>Pseudomonadota</taxon>
        <taxon>Alphaproteobacteria</taxon>
        <taxon>Hyphomicrobiales</taxon>
        <taxon>Methylobacteriaceae</taxon>
        <taxon>Microvirga</taxon>
    </lineage>
</organism>
<evidence type="ECO:0000313" key="1">
    <source>
        <dbReference type="EMBL" id="MPR28361.1"/>
    </source>
</evidence>
<gene>
    <name evidence="1" type="ORF">FS320_25220</name>
</gene>